<name>A0ABR9RJL5_9FIRM</name>
<evidence type="ECO:0000313" key="4">
    <source>
        <dbReference type="Proteomes" id="UP000758652"/>
    </source>
</evidence>
<dbReference type="PRINTS" id="PR00111">
    <property type="entry name" value="ABHYDROLASE"/>
</dbReference>
<keyword evidence="4" id="KW-1185">Reference proteome</keyword>
<feature type="domain" description="AB hydrolase-1" evidence="2">
    <location>
        <begin position="13"/>
        <end position="148"/>
    </location>
</feature>
<proteinExistence type="predicted"/>
<dbReference type="Pfam" id="PF00561">
    <property type="entry name" value="Abhydrolase_1"/>
    <property type="match status" value="1"/>
</dbReference>
<gene>
    <name evidence="3" type="ORF">INF30_05900</name>
</gene>
<sequence length="228" mass="25485">MIHLYYTEKGQGKPLILLHGNGEDSSYFDRQMDYFSQTRRVIAVDTRGHGRSPRGTAPFTIRQFAEDLRGFMEEMGIDKADLLGFSDGGNIALIFALRYPGKVDRLILNGANLWSGGVKPSVQIPIILGYYIANFFGHFSGKARANAELLRLMVKDPDIKAEELRSIQSPTLVIAGERDMIREEHTRLIAAEIPGAELSIIPGDHFIAAGNPEGFNREVDRFLRETFS</sequence>
<dbReference type="Gene3D" id="3.40.50.1820">
    <property type="entry name" value="alpha/beta hydrolase"/>
    <property type="match status" value="1"/>
</dbReference>
<dbReference type="GO" id="GO:0016787">
    <property type="term" value="F:hydrolase activity"/>
    <property type="evidence" value="ECO:0007669"/>
    <property type="project" value="UniProtKB-KW"/>
</dbReference>
<dbReference type="InterPro" id="IPR050266">
    <property type="entry name" value="AB_hydrolase_sf"/>
</dbReference>
<reference evidence="3 4" key="1">
    <citation type="submission" date="2020-10" db="EMBL/GenBank/DDBJ databases">
        <title>ChiBAC.</title>
        <authorList>
            <person name="Zenner C."/>
            <person name="Hitch T.C.A."/>
            <person name="Clavel T."/>
        </authorList>
    </citation>
    <scope>NUCLEOTIDE SEQUENCE [LARGE SCALE GENOMIC DNA]</scope>
    <source>
        <strain evidence="3 4">DSM 108991</strain>
    </source>
</reference>
<protein>
    <submittedName>
        <fullName evidence="3">Alpha/beta hydrolase</fullName>
    </submittedName>
</protein>
<keyword evidence="1 3" id="KW-0378">Hydrolase</keyword>
<evidence type="ECO:0000259" key="2">
    <source>
        <dbReference type="Pfam" id="PF00561"/>
    </source>
</evidence>
<comment type="caution">
    <text evidence="3">The sequence shown here is derived from an EMBL/GenBank/DDBJ whole genome shotgun (WGS) entry which is preliminary data.</text>
</comment>
<organism evidence="3 4">
    <name type="scientific">Claveliimonas monacensis</name>
    <dbReference type="NCBI Taxonomy" id="2779351"/>
    <lineage>
        <taxon>Bacteria</taxon>
        <taxon>Bacillati</taxon>
        <taxon>Bacillota</taxon>
        <taxon>Clostridia</taxon>
        <taxon>Lachnospirales</taxon>
        <taxon>Lachnospiraceae</taxon>
        <taxon>Claveliimonas</taxon>
    </lineage>
</organism>
<dbReference type="InterPro" id="IPR029058">
    <property type="entry name" value="AB_hydrolase_fold"/>
</dbReference>
<dbReference type="Proteomes" id="UP000758652">
    <property type="component" value="Unassembled WGS sequence"/>
</dbReference>
<dbReference type="EMBL" id="JADCKL010000003">
    <property type="protein sequence ID" value="MBE5062792.1"/>
    <property type="molecule type" value="Genomic_DNA"/>
</dbReference>
<dbReference type="RefSeq" id="WP_226394543.1">
    <property type="nucleotide sequence ID" value="NZ_JADCKL010000003.1"/>
</dbReference>
<dbReference type="InterPro" id="IPR000073">
    <property type="entry name" value="AB_hydrolase_1"/>
</dbReference>
<accession>A0ABR9RJL5</accession>
<dbReference type="PANTHER" id="PTHR43798:SF31">
    <property type="entry name" value="AB HYDROLASE SUPERFAMILY PROTEIN YCLE"/>
    <property type="match status" value="1"/>
</dbReference>
<dbReference type="PANTHER" id="PTHR43798">
    <property type="entry name" value="MONOACYLGLYCEROL LIPASE"/>
    <property type="match status" value="1"/>
</dbReference>
<evidence type="ECO:0000313" key="3">
    <source>
        <dbReference type="EMBL" id="MBE5062792.1"/>
    </source>
</evidence>
<dbReference type="SUPFAM" id="SSF53474">
    <property type="entry name" value="alpha/beta-Hydrolases"/>
    <property type="match status" value="1"/>
</dbReference>
<evidence type="ECO:0000256" key="1">
    <source>
        <dbReference type="ARBA" id="ARBA00022801"/>
    </source>
</evidence>